<dbReference type="CDD" id="cd13585">
    <property type="entry name" value="PBP2_TMBP_like"/>
    <property type="match status" value="1"/>
</dbReference>
<keyword evidence="6" id="KW-1185">Reference proteome</keyword>
<evidence type="ECO:0000256" key="2">
    <source>
        <dbReference type="ARBA" id="ARBA00008520"/>
    </source>
</evidence>
<dbReference type="GO" id="GO:0042597">
    <property type="term" value="C:periplasmic space"/>
    <property type="evidence" value="ECO:0007669"/>
    <property type="project" value="UniProtKB-SubCell"/>
</dbReference>
<feature type="chain" id="PRO_5012605923" evidence="4">
    <location>
        <begin position="29"/>
        <end position="425"/>
    </location>
</feature>
<evidence type="ECO:0000256" key="3">
    <source>
        <dbReference type="ARBA" id="ARBA00022764"/>
    </source>
</evidence>
<keyword evidence="3" id="KW-0574">Periplasm</keyword>
<comment type="subcellular location">
    <subcellularLocation>
        <location evidence="1">Periplasm</location>
    </subcellularLocation>
</comment>
<dbReference type="Gene3D" id="3.40.190.10">
    <property type="entry name" value="Periplasmic binding protein-like II"/>
    <property type="match status" value="1"/>
</dbReference>
<dbReference type="Pfam" id="PF01547">
    <property type="entry name" value="SBP_bac_1"/>
    <property type="match status" value="1"/>
</dbReference>
<dbReference type="SUPFAM" id="SSF53850">
    <property type="entry name" value="Periplasmic binding protein-like II"/>
    <property type="match status" value="1"/>
</dbReference>
<sequence>MTTTFGRFVRTATAAAMLSATMLSPALADTTLKFVSWQVDDAGTGDWWKAAIAAFEEAHPGVNVEFTKVERAAYADTMTTLFAGGQPPHIVHLASFEFQAFAENGWMENLGPWLDKDGIDMTGWAGQGKCMWNGETACIMMNYFGFIMAYNKAILEKEGLSVPTTYAEFLDVARKTTKDFNGDGITDQYGTGHETKGGAGQYLTEMLSYILDAGAYWTDKDGNITIDTPEMVEGLTRWKTVVKEGLTPIDLSAGDIRKLFADGKMALRLDGPWLYGIMQKGAASADTAVAEPAFNPPVGGSSNVLGMASEISDEEKALVWDFIKLVMSPEWQRKYATIGKNTPPSPAADVSGVEQEVPHFPLLIKTMKAASDAGVDRIPTGLELQYNEFGKMVQEEVQRMLIEDLDPAEVVKVMQERAETIKNGG</sequence>
<evidence type="ECO:0000313" key="6">
    <source>
        <dbReference type="Proteomes" id="UP000219331"/>
    </source>
</evidence>
<dbReference type="OrthoDB" id="9803049at2"/>
<dbReference type="RefSeq" id="WP_097175476.1">
    <property type="nucleotide sequence ID" value="NZ_OBML01000008.1"/>
</dbReference>
<reference evidence="5 6" key="1">
    <citation type="submission" date="2017-08" db="EMBL/GenBank/DDBJ databases">
        <authorList>
            <person name="de Groot N.N."/>
        </authorList>
    </citation>
    <scope>NUCLEOTIDE SEQUENCE [LARGE SCALE GENOMIC DNA]</scope>
    <source>
        <strain evidence="5 6">USBA 352</strain>
    </source>
</reference>
<protein>
    <submittedName>
        <fullName evidence="5">Carbohydrate ABC transporter substrate-binding protein, CUT1 family</fullName>
    </submittedName>
</protein>
<feature type="signal peptide" evidence="4">
    <location>
        <begin position="1"/>
        <end position="28"/>
    </location>
</feature>
<evidence type="ECO:0000256" key="4">
    <source>
        <dbReference type="SAM" id="SignalP"/>
    </source>
</evidence>
<evidence type="ECO:0000256" key="1">
    <source>
        <dbReference type="ARBA" id="ARBA00004418"/>
    </source>
</evidence>
<gene>
    <name evidence="5" type="ORF">SAMN05421512_10844</name>
</gene>
<accession>A0A285T1Y2</accession>
<evidence type="ECO:0000313" key="5">
    <source>
        <dbReference type="EMBL" id="SOC15005.1"/>
    </source>
</evidence>
<dbReference type="InterPro" id="IPR006059">
    <property type="entry name" value="SBP"/>
</dbReference>
<dbReference type="InterPro" id="IPR050490">
    <property type="entry name" value="Bact_solute-bd_prot1"/>
</dbReference>
<dbReference type="AlphaFoldDB" id="A0A285T1Y2"/>
<name>A0A285T1Y2_9HYPH</name>
<dbReference type="STRING" id="538381.GCA_001696535_02888"/>
<organism evidence="5 6">
    <name type="scientific">Stappia indica</name>
    <dbReference type="NCBI Taxonomy" id="538381"/>
    <lineage>
        <taxon>Bacteria</taxon>
        <taxon>Pseudomonadati</taxon>
        <taxon>Pseudomonadota</taxon>
        <taxon>Alphaproteobacteria</taxon>
        <taxon>Hyphomicrobiales</taxon>
        <taxon>Stappiaceae</taxon>
        <taxon>Stappia</taxon>
    </lineage>
</organism>
<proteinExistence type="inferred from homology"/>
<keyword evidence="4" id="KW-0732">Signal</keyword>
<dbReference type="PANTHER" id="PTHR43649">
    <property type="entry name" value="ARABINOSE-BINDING PROTEIN-RELATED"/>
    <property type="match status" value="1"/>
</dbReference>
<comment type="similarity">
    <text evidence="2">Belongs to the bacterial solute-binding protein 1 family.</text>
</comment>
<dbReference type="Proteomes" id="UP000219331">
    <property type="component" value="Unassembled WGS sequence"/>
</dbReference>
<dbReference type="EMBL" id="OBML01000008">
    <property type="protein sequence ID" value="SOC15005.1"/>
    <property type="molecule type" value="Genomic_DNA"/>
</dbReference>
<dbReference type="PANTHER" id="PTHR43649:SF12">
    <property type="entry name" value="DIACETYLCHITOBIOSE BINDING PROTEIN DASA"/>
    <property type="match status" value="1"/>
</dbReference>